<feature type="compositionally biased region" description="Basic and acidic residues" evidence="1">
    <location>
        <begin position="247"/>
        <end position="268"/>
    </location>
</feature>
<reference evidence="2 3" key="1">
    <citation type="journal article" date="2016" name="Mol. Biol. Evol.">
        <title>Comparative Genomics of Early-Diverging Mushroom-Forming Fungi Provides Insights into the Origins of Lignocellulose Decay Capabilities.</title>
        <authorList>
            <person name="Nagy L.G."/>
            <person name="Riley R."/>
            <person name="Tritt A."/>
            <person name="Adam C."/>
            <person name="Daum C."/>
            <person name="Floudas D."/>
            <person name="Sun H."/>
            <person name="Yadav J.S."/>
            <person name="Pangilinan J."/>
            <person name="Larsson K.H."/>
            <person name="Matsuura K."/>
            <person name="Barry K."/>
            <person name="Labutti K."/>
            <person name="Kuo R."/>
            <person name="Ohm R.A."/>
            <person name="Bhattacharya S.S."/>
            <person name="Shirouzu T."/>
            <person name="Yoshinaga Y."/>
            <person name="Martin F.M."/>
            <person name="Grigoriev I.V."/>
            <person name="Hibbett D.S."/>
        </authorList>
    </citation>
    <scope>NUCLEOTIDE SEQUENCE [LARGE SCALE GENOMIC DNA]</scope>
    <source>
        <strain evidence="2 3">TUFC12733</strain>
    </source>
</reference>
<feature type="region of interest" description="Disordered" evidence="1">
    <location>
        <begin position="237"/>
        <end position="268"/>
    </location>
</feature>
<feature type="compositionally biased region" description="Polar residues" evidence="1">
    <location>
        <begin position="86"/>
        <end position="107"/>
    </location>
</feature>
<evidence type="ECO:0000313" key="3">
    <source>
        <dbReference type="Proteomes" id="UP000076738"/>
    </source>
</evidence>
<feature type="compositionally biased region" description="Low complexity" evidence="1">
    <location>
        <begin position="72"/>
        <end position="85"/>
    </location>
</feature>
<feature type="region of interest" description="Disordered" evidence="1">
    <location>
        <begin position="61"/>
        <end position="158"/>
    </location>
</feature>
<dbReference type="EMBL" id="KV417278">
    <property type="protein sequence ID" value="KZO97802.1"/>
    <property type="molecule type" value="Genomic_DNA"/>
</dbReference>
<keyword evidence="3" id="KW-1185">Reference proteome</keyword>
<dbReference type="Proteomes" id="UP000076738">
    <property type="component" value="Unassembled WGS sequence"/>
</dbReference>
<evidence type="ECO:0008006" key="4">
    <source>
        <dbReference type="Google" id="ProtNLM"/>
    </source>
</evidence>
<gene>
    <name evidence="2" type="ORF">CALVIDRAFT_535896</name>
</gene>
<proteinExistence type="predicted"/>
<evidence type="ECO:0000256" key="1">
    <source>
        <dbReference type="SAM" id="MobiDB-lite"/>
    </source>
</evidence>
<dbReference type="AlphaFoldDB" id="A0A167NK69"/>
<evidence type="ECO:0000313" key="2">
    <source>
        <dbReference type="EMBL" id="KZO97802.1"/>
    </source>
</evidence>
<accession>A0A167NK69</accession>
<sequence>MSFAGLFQRRRGWTCPHCHRHNPPGVVTCLCRPPPPAPSPVLEGDPSLPFGSRLTSAVLRPYERDGPSSPLSFSHGSRTGSRHSSQPTHASTFGSSASWTSQQQTREPYSPSIPASDLGSFTHGSENSSMYHGGFVPHRPPTPYGHSAGFPTPEPVATFGRRRNRAQNIPSSSSPTTVWTSQSQQWVPRLPEQLAVSPLAYPYSVPIHPTPHSYCVHMNIQVVASTAAVCPHCQTHSRSYPNEDSYEDMRRLIEEERDESADHDGSYSKLRYVDEYDERYSSTSR</sequence>
<protein>
    <recommendedName>
        <fullName evidence="4">RanBP2-type domain-containing protein</fullName>
    </recommendedName>
</protein>
<organism evidence="2 3">
    <name type="scientific">Calocera viscosa (strain TUFC12733)</name>
    <dbReference type="NCBI Taxonomy" id="1330018"/>
    <lineage>
        <taxon>Eukaryota</taxon>
        <taxon>Fungi</taxon>
        <taxon>Dikarya</taxon>
        <taxon>Basidiomycota</taxon>
        <taxon>Agaricomycotina</taxon>
        <taxon>Dacrymycetes</taxon>
        <taxon>Dacrymycetales</taxon>
        <taxon>Dacrymycetaceae</taxon>
        <taxon>Calocera</taxon>
    </lineage>
</organism>
<name>A0A167NK69_CALVF</name>